<evidence type="ECO:0000313" key="2">
    <source>
        <dbReference type="Proteomes" id="UP000248749"/>
    </source>
</evidence>
<evidence type="ECO:0000313" key="1">
    <source>
        <dbReference type="EMBL" id="PZG02275.1"/>
    </source>
</evidence>
<keyword evidence="2" id="KW-1185">Reference proteome</keyword>
<accession>A0A2W2DAC2</accession>
<name>A0A2W2DAC2_9ACTN</name>
<proteinExistence type="predicted"/>
<reference evidence="1 2" key="1">
    <citation type="submission" date="2018-01" db="EMBL/GenBank/DDBJ databases">
        <title>Draft genome sequence of Salinispora sp. 13K206.</title>
        <authorList>
            <person name="Sahin N."/>
            <person name="Saygin H."/>
            <person name="Ay H."/>
        </authorList>
    </citation>
    <scope>NUCLEOTIDE SEQUENCE [LARGE SCALE GENOMIC DNA]</scope>
    <source>
        <strain evidence="1 2">13K206</strain>
    </source>
</reference>
<comment type="caution">
    <text evidence="1">The sequence shown here is derived from an EMBL/GenBank/DDBJ whole genome shotgun (WGS) entry which is preliminary data.</text>
</comment>
<organism evidence="1 2">
    <name type="scientific">Micromonospora deserti</name>
    <dbReference type="NCBI Taxonomy" id="2070366"/>
    <lineage>
        <taxon>Bacteria</taxon>
        <taxon>Bacillati</taxon>
        <taxon>Actinomycetota</taxon>
        <taxon>Actinomycetes</taxon>
        <taxon>Micromonosporales</taxon>
        <taxon>Micromonosporaceae</taxon>
        <taxon>Micromonospora</taxon>
    </lineage>
</organism>
<dbReference type="EMBL" id="POUB01000011">
    <property type="protein sequence ID" value="PZG02275.1"/>
    <property type="molecule type" value="Genomic_DNA"/>
</dbReference>
<dbReference type="AlphaFoldDB" id="A0A2W2DAC2"/>
<protein>
    <submittedName>
        <fullName evidence="1">Uncharacterized protein</fullName>
    </submittedName>
</protein>
<dbReference type="Proteomes" id="UP000248749">
    <property type="component" value="Unassembled WGS sequence"/>
</dbReference>
<gene>
    <name evidence="1" type="ORF">C1I99_03435</name>
</gene>
<sequence length="127" mass="13978">MWVLHAGRTTLKGPVDEQMLSAVRRAISASHGEIWLEHQQGPILSIVIGGNRAMVLRLAESGDAGFHTIDPDASPERSGEYALANGQVDQYADRDTVEVRHVVPIVTHFLATLDRWPGVTWQDDNAI</sequence>